<evidence type="ECO:0000313" key="2">
    <source>
        <dbReference type="EMBL" id="KQM09583.1"/>
    </source>
</evidence>
<evidence type="ECO:0000313" key="3">
    <source>
        <dbReference type="Proteomes" id="UP000054172"/>
    </source>
</evidence>
<reference evidence="2" key="1">
    <citation type="submission" date="2015-08" db="EMBL/GenBank/DDBJ databases">
        <title>Candidatus Bacteriodes Periocalifornicus.</title>
        <authorList>
            <person name="McLean J.S."/>
            <person name="Kelley S."/>
        </authorList>
    </citation>
    <scope>NUCLEOTIDE SEQUENCE [LARGE SCALE GENOMIC DNA]</scope>
    <source>
        <strain evidence="2">12B</strain>
    </source>
</reference>
<feature type="chain" id="PRO_5006212452" evidence="1">
    <location>
        <begin position="25"/>
        <end position="145"/>
    </location>
</feature>
<dbReference type="STRING" id="1702214.AL399_00605"/>
<dbReference type="Proteomes" id="UP000054172">
    <property type="component" value="Unassembled WGS sequence"/>
</dbReference>
<keyword evidence="3" id="KW-1185">Reference proteome</keyword>
<evidence type="ECO:0000256" key="1">
    <source>
        <dbReference type="SAM" id="SignalP"/>
    </source>
</evidence>
<proteinExistence type="predicted"/>
<dbReference type="EMBL" id="LIIK01000002">
    <property type="protein sequence ID" value="KQM09583.1"/>
    <property type="molecule type" value="Genomic_DNA"/>
</dbReference>
<sequence>MRIRIVVLLAALFTLALTPRLANAQTEDELLDICGALAGSDATYLRDFKVRLEASDPPQIQRYPIILKKGNKYRFAIASSKDFEGQMKLEIFDANRLMAQTYNAATGVDSPTIDWICTKTGAYHLFFSFRDGKRGMGVGVMSLVE</sequence>
<keyword evidence="1" id="KW-0732">Signal</keyword>
<dbReference type="AlphaFoldDB" id="A0A0Q4B2T0"/>
<dbReference type="PATRIC" id="fig|1702214.3.peg.759"/>
<accession>A0A0Q4B2T0</accession>
<gene>
    <name evidence="2" type="ORF">AL399_00605</name>
</gene>
<name>A0A0Q4B2T0_9BACT</name>
<protein>
    <submittedName>
        <fullName evidence="2">Uncharacterized protein</fullName>
    </submittedName>
</protein>
<feature type="signal peptide" evidence="1">
    <location>
        <begin position="1"/>
        <end position="24"/>
    </location>
</feature>
<comment type="caution">
    <text evidence="2">The sequence shown here is derived from an EMBL/GenBank/DDBJ whole genome shotgun (WGS) entry which is preliminary data.</text>
</comment>
<organism evidence="2 3">
    <name type="scientific">Candidatus [Bacteroides] periocalifornicus</name>
    <dbReference type="NCBI Taxonomy" id="1702214"/>
    <lineage>
        <taxon>Bacteria</taxon>
        <taxon>Pseudomonadati</taxon>
        <taxon>Bacteroidota</taxon>
    </lineage>
</organism>